<gene>
    <name evidence="1" type="ORF">HAP95_09115</name>
</gene>
<dbReference type="RefSeq" id="WP_215883929.1">
    <property type="nucleotide sequence ID" value="NZ_JAAOMP010000097.1"/>
</dbReference>
<name>A0ABS5ZZF6_9PROT</name>
<dbReference type="Proteomes" id="UP000755654">
    <property type="component" value="Unassembled WGS sequence"/>
</dbReference>
<reference evidence="1 2" key="1">
    <citation type="journal article" date="2021" name="ISME J.">
        <title>Genomic evolution of the class Acidithiobacillia: deep-branching Proteobacteria living in extreme acidic conditions.</title>
        <authorList>
            <person name="Moya-Beltran A."/>
            <person name="Beard S."/>
            <person name="Rojas-Villalobos C."/>
            <person name="Issotta F."/>
            <person name="Gallardo Y."/>
            <person name="Ulloa R."/>
            <person name="Giaveno A."/>
            <person name="Degli Esposti M."/>
            <person name="Johnson D.B."/>
            <person name="Quatrini R."/>
        </authorList>
    </citation>
    <scope>NUCLEOTIDE SEQUENCE [LARGE SCALE GENOMIC DNA]</scope>
    <source>
        <strain evidence="1 2">RW2</strain>
    </source>
</reference>
<proteinExistence type="predicted"/>
<dbReference type="EMBL" id="JAAOMP010000097">
    <property type="protein sequence ID" value="MBU2760306.1"/>
    <property type="molecule type" value="Genomic_DNA"/>
</dbReference>
<keyword evidence="2" id="KW-1185">Reference proteome</keyword>
<evidence type="ECO:0000313" key="1">
    <source>
        <dbReference type="EMBL" id="MBU2760306.1"/>
    </source>
</evidence>
<accession>A0ABS5ZZF6</accession>
<evidence type="ECO:0000313" key="2">
    <source>
        <dbReference type="Proteomes" id="UP000755654"/>
    </source>
</evidence>
<organism evidence="1 2">
    <name type="scientific">Acidithiobacillus sulfurivorans</name>
    <dbReference type="NCBI Taxonomy" id="1958756"/>
    <lineage>
        <taxon>Bacteria</taxon>
        <taxon>Pseudomonadati</taxon>
        <taxon>Pseudomonadota</taxon>
        <taxon>Acidithiobacillia</taxon>
        <taxon>Acidithiobacillales</taxon>
        <taxon>Acidithiobacillaceae</taxon>
        <taxon>Acidithiobacillus</taxon>
    </lineage>
</organism>
<comment type="caution">
    <text evidence="1">The sequence shown here is derived from an EMBL/GenBank/DDBJ whole genome shotgun (WGS) entry which is preliminary data.</text>
</comment>
<protein>
    <submittedName>
        <fullName evidence="1">Uncharacterized protein</fullName>
    </submittedName>
</protein>
<sequence>MTKYFRIEPDCDDQGNPGYKAFCDTSDSTRKIGEIIFSAESTERNRASTAFATGVSLVECRGDLKKPLGDITFFPWFDMILSDLAFALLGEPFKDFGDFYPVRVAACERKAKARKAIPLTWELFGFKAWTTGTLQDAESHQWPIFVQVESPYRTLIRENVVQMMLDAGLTGFVTIPVNL</sequence>